<evidence type="ECO:0000313" key="2">
    <source>
        <dbReference type="Proteomes" id="UP000193498"/>
    </source>
</evidence>
<dbReference type="EMBL" id="MCFE01000311">
    <property type="protein sequence ID" value="ORX91679.1"/>
    <property type="molecule type" value="Genomic_DNA"/>
</dbReference>
<evidence type="ECO:0000313" key="1">
    <source>
        <dbReference type="EMBL" id="ORX91679.1"/>
    </source>
</evidence>
<name>A0A1Y1Y143_9FUNG</name>
<sequence>MNESKIDRYAPWRRWIASLVELIENNPSHLATLLTDKHPLFEFANQFVTLEVGSARNVMLPTPFLTNSFVGFQKAPYLQLLKQPIEKPHVSRYSGYSEAEDLIWHLPEVQRLIVKGLTNFECRFAISEARSFCSQFEDVEIYMRDIKSFTILERTTFLLQNDAIVFGVIQHPFSKDQADFSLETLRSIPGYRNNLIRKSKYITGQMFGVGYRSPRGGNMSGISLYSIPSLKKSDVDHINEIQKNAEALAVLIQSFVDVFLPDVKQDWQKIQLEYQMPLLHKDTSLPSFFATKDYSTKIHVDKDKSQYAIGVCFLDGDTEEQYFIIPKYKVAVPLSHNMLWFWRPCVDEHGTTSVLSKSKGHRYTAVFQIPGRLGKKRKHGASTLASPLSSSSG</sequence>
<keyword evidence="2" id="KW-1185">Reference proteome</keyword>
<reference evidence="1 2" key="1">
    <citation type="submission" date="2016-07" db="EMBL/GenBank/DDBJ databases">
        <title>Pervasive Adenine N6-methylation of Active Genes in Fungi.</title>
        <authorList>
            <consortium name="DOE Joint Genome Institute"/>
            <person name="Mondo S.J."/>
            <person name="Dannebaum R.O."/>
            <person name="Kuo R.C."/>
            <person name="Labutti K."/>
            <person name="Haridas S."/>
            <person name="Kuo A."/>
            <person name="Salamov A."/>
            <person name="Ahrendt S.R."/>
            <person name="Lipzen A."/>
            <person name="Sullivan W."/>
            <person name="Andreopoulos W.B."/>
            <person name="Clum A."/>
            <person name="Lindquist E."/>
            <person name="Daum C."/>
            <person name="Ramamoorthy G.K."/>
            <person name="Gryganskyi A."/>
            <person name="Culley D."/>
            <person name="Magnuson J.K."/>
            <person name="James T.Y."/>
            <person name="O'Malley M.A."/>
            <person name="Stajich J.E."/>
            <person name="Spatafora J.W."/>
            <person name="Visel A."/>
            <person name="Grigoriev I.V."/>
        </authorList>
    </citation>
    <scope>NUCLEOTIDE SEQUENCE [LARGE SCALE GENOMIC DNA]</scope>
    <source>
        <strain evidence="1 2">CBS 931.73</strain>
    </source>
</reference>
<gene>
    <name evidence="1" type="ORF">K493DRAFT_303872</name>
</gene>
<dbReference type="AlphaFoldDB" id="A0A1Y1Y143"/>
<comment type="caution">
    <text evidence="1">The sequence shown here is derived from an EMBL/GenBank/DDBJ whole genome shotgun (WGS) entry which is preliminary data.</text>
</comment>
<proteinExistence type="predicted"/>
<protein>
    <submittedName>
        <fullName evidence="1">Uncharacterized protein</fullName>
    </submittedName>
</protein>
<organism evidence="1 2">
    <name type="scientific">Basidiobolus meristosporus CBS 931.73</name>
    <dbReference type="NCBI Taxonomy" id="1314790"/>
    <lineage>
        <taxon>Eukaryota</taxon>
        <taxon>Fungi</taxon>
        <taxon>Fungi incertae sedis</taxon>
        <taxon>Zoopagomycota</taxon>
        <taxon>Entomophthoromycotina</taxon>
        <taxon>Basidiobolomycetes</taxon>
        <taxon>Basidiobolales</taxon>
        <taxon>Basidiobolaceae</taxon>
        <taxon>Basidiobolus</taxon>
    </lineage>
</organism>
<dbReference type="InParanoid" id="A0A1Y1Y143"/>
<dbReference type="Proteomes" id="UP000193498">
    <property type="component" value="Unassembled WGS sequence"/>
</dbReference>
<accession>A0A1Y1Y143</accession>
<dbReference type="OrthoDB" id="2378570at2759"/>